<evidence type="ECO:0000313" key="2">
    <source>
        <dbReference type="Proteomes" id="UP001162162"/>
    </source>
</evidence>
<organism evidence="1 2">
    <name type="scientific">Aromia moschata</name>
    <dbReference type="NCBI Taxonomy" id="1265417"/>
    <lineage>
        <taxon>Eukaryota</taxon>
        <taxon>Metazoa</taxon>
        <taxon>Ecdysozoa</taxon>
        <taxon>Arthropoda</taxon>
        <taxon>Hexapoda</taxon>
        <taxon>Insecta</taxon>
        <taxon>Pterygota</taxon>
        <taxon>Neoptera</taxon>
        <taxon>Endopterygota</taxon>
        <taxon>Coleoptera</taxon>
        <taxon>Polyphaga</taxon>
        <taxon>Cucujiformia</taxon>
        <taxon>Chrysomeloidea</taxon>
        <taxon>Cerambycidae</taxon>
        <taxon>Cerambycinae</taxon>
        <taxon>Callichromatini</taxon>
        <taxon>Aromia</taxon>
    </lineage>
</organism>
<feature type="non-terminal residue" evidence="1">
    <location>
        <position position="1"/>
    </location>
</feature>
<protein>
    <submittedName>
        <fullName evidence="1">Uncharacterized protein</fullName>
    </submittedName>
</protein>
<dbReference type="Proteomes" id="UP001162162">
    <property type="component" value="Unassembled WGS sequence"/>
</dbReference>
<evidence type="ECO:0000313" key="1">
    <source>
        <dbReference type="EMBL" id="KAJ8962161.1"/>
    </source>
</evidence>
<comment type="caution">
    <text evidence="1">The sequence shown here is derived from an EMBL/GenBank/DDBJ whole genome shotgun (WGS) entry which is preliminary data.</text>
</comment>
<gene>
    <name evidence="1" type="ORF">NQ318_018118</name>
</gene>
<dbReference type="AlphaFoldDB" id="A0AAV8ZD66"/>
<feature type="non-terminal residue" evidence="1">
    <location>
        <position position="85"/>
    </location>
</feature>
<accession>A0AAV8ZD66</accession>
<reference evidence="1" key="1">
    <citation type="journal article" date="2023" name="Insect Mol. Biol.">
        <title>Genome sequencing provides insights into the evolution of gene families encoding plant cell wall-degrading enzymes in longhorned beetles.</title>
        <authorList>
            <person name="Shin N.R."/>
            <person name="Okamura Y."/>
            <person name="Kirsch R."/>
            <person name="Pauchet Y."/>
        </authorList>
    </citation>
    <scope>NUCLEOTIDE SEQUENCE</scope>
    <source>
        <strain evidence="1">AMC_N1</strain>
    </source>
</reference>
<name>A0AAV8ZD66_9CUCU</name>
<sequence>SRHKYKSPCKRIFRNSIIFGTKNALEWGAVSHVHSRDESRVKRAESKVSASHLHVVSVAYDSSSNTWRLFTSKFSSPHSDCRLYW</sequence>
<keyword evidence="2" id="KW-1185">Reference proteome</keyword>
<proteinExistence type="predicted"/>
<dbReference type="EMBL" id="JAPWTK010000003">
    <property type="protein sequence ID" value="KAJ8962161.1"/>
    <property type="molecule type" value="Genomic_DNA"/>
</dbReference>